<feature type="active site" description="Proton acceptor; via carboxylate" evidence="4">
    <location>
        <position position="404"/>
    </location>
</feature>
<dbReference type="EMBL" id="JAQGLA010000019">
    <property type="protein sequence ID" value="MDA3626761.1"/>
    <property type="molecule type" value="Genomic_DNA"/>
</dbReference>
<feature type="active site" description="Proton donor" evidence="4">
    <location>
        <position position="123"/>
    </location>
</feature>
<organism evidence="6 7">
    <name type="scientific">Saccharopolyspora oryzae</name>
    <dbReference type="NCBI Taxonomy" id="2997343"/>
    <lineage>
        <taxon>Bacteria</taxon>
        <taxon>Bacillati</taxon>
        <taxon>Actinomycetota</taxon>
        <taxon>Actinomycetes</taxon>
        <taxon>Pseudonocardiales</taxon>
        <taxon>Pseudonocardiaceae</taxon>
        <taxon>Saccharopolyspora</taxon>
    </lineage>
</organism>
<dbReference type="SUPFAM" id="SSF55718">
    <property type="entry name" value="SCP-like"/>
    <property type="match status" value="1"/>
</dbReference>
<keyword evidence="2 4" id="KW-0808">Transferase</keyword>
<comment type="subunit">
    <text evidence="4">Homohexamer; trimer of dimers.</text>
</comment>
<protein>
    <submittedName>
        <fullName evidence="6">GNAT family N-acetyltransferase</fullName>
    </submittedName>
</protein>
<accession>A0ABT4UZZ9</accession>
<proteinExistence type="inferred from homology"/>
<dbReference type="SUPFAM" id="SSF55729">
    <property type="entry name" value="Acyl-CoA N-acyltransferases (Nat)"/>
    <property type="match status" value="1"/>
</dbReference>
<dbReference type="InterPro" id="IPR022902">
    <property type="entry name" value="NAcTrfase_Eis"/>
</dbReference>
<dbReference type="NCBIfam" id="NF002367">
    <property type="entry name" value="PRK01346.1-4"/>
    <property type="match status" value="1"/>
</dbReference>
<comment type="caution">
    <text evidence="6">The sequence shown here is derived from an EMBL/GenBank/DDBJ whole genome shotgun (WGS) entry which is preliminary data.</text>
</comment>
<name>A0ABT4UZZ9_9PSEU</name>
<dbReference type="Proteomes" id="UP001210380">
    <property type="component" value="Unassembled WGS sequence"/>
</dbReference>
<dbReference type="Gene3D" id="3.40.630.30">
    <property type="match status" value="2"/>
</dbReference>
<evidence type="ECO:0000259" key="5">
    <source>
        <dbReference type="PROSITE" id="PS51186"/>
    </source>
</evidence>
<keyword evidence="3 4" id="KW-0012">Acyltransferase</keyword>
<keyword evidence="7" id="KW-1185">Reference proteome</keyword>
<dbReference type="Pfam" id="PF13530">
    <property type="entry name" value="SCP2_2"/>
    <property type="match status" value="1"/>
</dbReference>
<feature type="binding site" evidence="4">
    <location>
        <begin position="118"/>
        <end position="119"/>
    </location>
    <ligand>
        <name>acetyl-CoA</name>
        <dbReference type="ChEBI" id="CHEBI:57288"/>
    </ligand>
</feature>
<dbReference type="HAMAP" id="MF_01812">
    <property type="entry name" value="Eis"/>
    <property type="match status" value="1"/>
</dbReference>
<dbReference type="InterPro" id="IPR051554">
    <property type="entry name" value="Acetyltransferase_Eis"/>
</dbReference>
<evidence type="ECO:0000313" key="7">
    <source>
        <dbReference type="Proteomes" id="UP001210380"/>
    </source>
</evidence>
<sequence>MGELSARGLRADEYDDFFGVFSAAFLDDSLAASSEAYEDVFRAEFAHGVFDGDEMIGAAGRLEQEITVPGPAQCPLAAITAVGVKPGHRRRGVLTSLMREQLGALHDDGMPVAALYASEAGIYGRFGYGLASFESHLAVPRGAAFLSTVEVDGRRVREVGREQALEFARSLYPAVAAANPGWLSRSDGSWEARVLDSPNARGDVSAPRFAVHPDGYAIYRPKREWTSRGPAYQLHVAELVAATPQAYAALWRYLLDIDLVAEVVWRKAAIDEPVLGMLVNPRAVDREVLDGLWVRLVDLDRALMARRYAAPVDVVFDVTDRFCPWNEGRWRLRADGAGSATATRTENAGEISLDVAALAAAYLGGTTLAALARTGRVVEREPGALLAASRAFATDFAPHCQEGF</sequence>
<evidence type="ECO:0000256" key="4">
    <source>
        <dbReference type="HAMAP-Rule" id="MF_01812"/>
    </source>
</evidence>
<dbReference type="PANTHER" id="PTHR37817:SF1">
    <property type="entry name" value="N-ACETYLTRANSFERASE EIS"/>
    <property type="match status" value="1"/>
</dbReference>
<dbReference type="Pfam" id="PF17668">
    <property type="entry name" value="Acetyltransf_17"/>
    <property type="match status" value="1"/>
</dbReference>
<dbReference type="PROSITE" id="PS51186">
    <property type="entry name" value="GNAT"/>
    <property type="match status" value="1"/>
</dbReference>
<evidence type="ECO:0000313" key="6">
    <source>
        <dbReference type="EMBL" id="MDA3626761.1"/>
    </source>
</evidence>
<dbReference type="InterPro" id="IPR036527">
    <property type="entry name" value="SCP2_sterol-bd_dom_sf"/>
</dbReference>
<dbReference type="Gene3D" id="3.30.1050.10">
    <property type="entry name" value="SCP2 sterol-binding domain"/>
    <property type="match status" value="1"/>
</dbReference>
<evidence type="ECO:0000256" key="1">
    <source>
        <dbReference type="ARBA" id="ARBA00009213"/>
    </source>
</evidence>
<reference evidence="6 7" key="1">
    <citation type="submission" date="2022-11" db="EMBL/GenBank/DDBJ databases">
        <title>Draft genome sequence of Saccharopolyspora sp. WRP15-2 isolated from rhizosphere soils of wild rice in Thailand.</title>
        <authorList>
            <person name="Duangmal K."/>
            <person name="Kammanee S."/>
            <person name="Muangham S."/>
        </authorList>
    </citation>
    <scope>NUCLEOTIDE SEQUENCE [LARGE SCALE GENOMIC DNA]</scope>
    <source>
        <strain evidence="6 7">WRP15-2</strain>
    </source>
</reference>
<dbReference type="InterPro" id="IPR041380">
    <property type="entry name" value="Acetyltransf_17"/>
</dbReference>
<comment type="similarity">
    <text evidence="1 4">Belongs to the acetyltransferase Eis family.</text>
</comment>
<dbReference type="InterPro" id="IPR000182">
    <property type="entry name" value="GNAT_dom"/>
</dbReference>
<feature type="binding site" evidence="4">
    <location>
        <begin position="90"/>
        <end position="95"/>
    </location>
    <ligand>
        <name>acetyl-CoA</name>
        <dbReference type="ChEBI" id="CHEBI:57288"/>
    </ligand>
</feature>
<feature type="domain" description="N-acetyltransferase" evidence="5">
    <location>
        <begin position="4"/>
        <end position="152"/>
    </location>
</feature>
<feature type="binding site" evidence="4">
    <location>
        <begin position="82"/>
        <end position="84"/>
    </location>
    <ligand>
        <name>acetyl-CoA</name>
        <dbReference type="ChEBI" id="CHEBI:57288"/>
    </ligand>
</feature>
<gene>
    <name evidence="6" type="ORF">OU415_15050</name>
</gene>
<dbReference type="RefSeq" id="WP_270949370.1">
    <property type="nucleotide sequence ID" value="NZ_JAQGLA010000019.1"/>
</dbReference>
<evidence type="ECO:0000256" key="3">
    <source>
        <dbReference type="ARBA" id="ARBA00023315"/>
    </source>
</evidence>
<dbReference type="Pfam" id="PF13527">
    <property type="entry name" value="Acetyltransf_9"/>
    <property type="match status" value="1"/>
</dbReference>
<evidence type="ECO:0000256" key="2">
    <source>
        <dbReference type="ARBA" id="ARBA00022679"/>
    </source>
</evidence>
<dbReference type="InterPro" id="IPR025559">
    <property type="entry name" value="Eis_dom"/>
</dbReference>
<dbReference type="InterPro" id="IPR016181">
    <property type="entry name" value="Acyl_CoA_acyltransferase"/>
</dbReference>
<dbReference type="PANTHER" id="PTHR37817">
    <property type="entry name" value="N-ACETYLTRANSFERASE EIS"/>
    <property type="match status" value="1"/>
</dbReference>